<dbReference type="InterPro" id="IPR025398">
    <property type="entry name" value="DUF4371"/>
</dbReference>
<dbReference type="Pfam" id="PF14291">
    <property type="entry name" value="DUF4371"/>
    <property type="match status" value="1"/>
</dbReference>
<proteinExistence type="predicted"/>
<feature type="domain" description="DUF4371" evidence="1">
    <location>
        <begin position="73"/>
        <end position="227"/>
    </location>
</feature>
<evidence type="ECO:0000259" key="1">
    <source>
        <dbReference type="Pfam" id="PF14291"/>
    </source>
</evidence>
<gene>
    <name evidence="2" type="ORF">g.6285</name>
</gene>
<accession>A0A1B6F8D5</accession>
<dbReference type="PANTHER" id="PTHR45749">
    <property type="match status" value="1"/>
</dbReference>
<dbReference type="PANTHER" id="PTHR45749:SF21">
    <property type="entry name" value="DUF4371 DOMAIN-CONTAINING PROTEIN"/>
    <property type="match status" value="1"/>
</dbReference>
<organism evidence="2">
    <name type="scientific">Cuerna arida</name>
    <dbReference type="NCBI Taxonomy" id="1464854"/>
    <lineage>
        <taxon>Eukaryota</taxon>
        <taxon>Metazoa</taxon>
        <taxon>Ecdysozoa</taxon>
        <taxon>Arthropoda</taxon>
        <taxon>Hexapoda</taxon>
        <taxon>Insecta</taxon>
        <taxon>Pterygota</taxon>
        <taxon>Neoptera</taxon>
        <taxon>Paraneoptera</taxon>
        <taxon>Hemiptera</taxon>
        <taxon>Auchenorrhyncha</taxon>
        <taxon>Membracoidea</taxon>
        <taxon>Cicadellidae</taxon>
        <taxon>Cicadellinae</taxon>
        <taxon>Proconiini</taxon>
        <taxon>Cuerna</taxon>
    </lineage>
</organism>
<name>A0A1B6F8D5_9HEMI</name>
<sequence>MCNQTLKSLVKEPFTKLKEALELFKNHESHSYHKDSTLIGNNFLKTKSDLSSDIRNIMYSSRKRQVEENRKKLSSIVETIKLCGRQELALRGSDNHGPISINDEEPTLNDGNFCALIRMRLKCGDKNLLSHTENANLNALYISPKVQNEIINICGELIQKEIGAGVNNAKAFSVLVDETADIAGHEQVSICVRYTKEERPSFFICKEDFLCFVKADDTTGEGLANTILST</sequence>
<dbReference type="EMBL" id="GECZ01023292">
    <property type="protein sequence ID" value="JAS46477.1"/>
    <property type="molecule type" value="Transcribed_RNA"/>
</dbReference>
<reference evidence="2" key="1">
    <citation type="submission" date="2015-11" db="EMBL/GenBank/DDBJ databases">
        <title>De novo transcriptome assembly of four potential Pierce s Disease insect vectors from Arizona vineyards.</title>
        <authorList>
            <person name="Tassone E.E."/>
        </authorList>
    </citation>
    <scope>NUCLEOTIDE SEQUENCE</scope>
</reference>
<evidence type="ECO:0000313" key="2">
    <source>
        <dbReference type="EMBL" id="JAS46477.1"/>
    </source>
</evidence>
<protein>
    <recommendedName>
        <fullName evidence="1">DUF4371 domain-containing protein</fullName>
    </recommendedName>
</protein>
<dbReference type="AlphaFoldDB" id="A0A1B6F8D5"/>